<reference evidence="8" key="1">
    <citation type="submission" date="2022-10" db="EMBL/GenBank/DDBJ databases">
        <title>Description of microaerobic benzene degrading bacteria.</title>
        <authorList>
            <person name="Bedics A."/>
            <person name="Tancsics A."/>
            <person name="Banerjee S."/>
        </authorList>
    </citation>
    <scope>NUCLEOTIDE SEQUENCE</scope>
    <source>
        <strain evidence="8">D2M1</strain>
    </source>
</reference>
<sequence length="1057" mass="113556">MSLSTPFIHRPIGTMLLTLGLALAGAVSFFLLPVAPLPQVDYPTISVSAGLPGASPDTMAATVATPLERSLGAIAGVTEITSRSILGSTSITLQFDLDRNVDSAARDVQAAINAARTLLPTGMPSNPTYRKVNPADSPIMILALTSDLLTRGQMYDAASTVLAQKLSQVEGVGQATVSGGALPAVRVELDPVRLASNGISLEQVRSAIVSTNANRPLGAVEREDHYWQVATNDQARVAADYAPLVLRWKNGQAVRLQDVAEVVDSVQDVRNFGVANGKPAVLLQVYKQPGANILEAVERVRSLLPALQASIPAAIDIEVVSDRTPTLRASVKEVERALLIAVALVVLVVFLFLRNGRATLIPSVAVPVSLAGTFGVMYLAGYTLDNLSLMALTVATGFVVDDAIVVLENIMRHMERGKTALRASLDGAREIGFTVVSMSISLIAVFVPILFMGGIVGRFFREFAIVMSSAILVSMVVSLTTTPMMCAALLKPHSPATARRRGWAVAFSRRIGRWVDRMQVRGMRLYRRSLAWCLRHQPVALLALVCVVGLNVTLYTAIDKGFMPEQDTGRISGFIRADQATSYQAMEQRLQRFLSIVQADPAVEHVTGFTGGWQRNAAQMFMTLKRGPGQESSEAVITRLREQLKNEPGARLFMVPQRDIRIGGRQSGASFDYTLQADDIGDLRTWEPRIRQVLSQLPELEDVNSDVQDFGLQTSLVIDRDAVARLGLTMAQIDATLNNAFGQRQVGVIYNPLNQYRVVMEAAPRYLQNPETLRGFFFVNSQGQQIPLTAFARITTTNTPLSVNHDRGTPASSISFSLAPGVSLSQATEAVNNAVAELGVPVSVRGSFSGTAGAFQDALAGQPLLILAAIITIYLVLGMLYESLVHPITILSTLPSAGVGALLALMLFKTEFSLIALIGVILLIGIVKKNAIMMIDFALTRQRQQGEPGRAPVTAAQAIYRACNLRLRPILMTTVAAIFGALPLALGRGDGAELRQPLGIAIVGGLLVSQWLTLYTTPVVYVALDRLRARVLHAVGRRRKQAGAAPAAPVVLQGNDG</sequence>
<accession>A0ABT5S196</accession>
<dbReference type="Gene3D" id="1.20.1640.10">
    <property type="entry name" value="Multidrug efflux transporter AcrB transmembrane domain"/>
    <property type="match status" value="2"/>
</dbReference>
<evidence type="ECO:0000256" key="4">
    <source>
        <dbReference type="ARBA" id="ARBA00022692"/>
    </source>
</evidence>
<keyword evidence="4 7" id="KW-0812">Transmembrane</keyword>
<feature type="transmembrane region" description="Helical" evidence="7">
    <location>
        <begin position="387"/>
        <end position="410"/>
    </location>
</feature>
<evidence type="ECO:0000256" key="7">
    <source>
        <dbReference type="SAM" id="Phobius"/>
    </source>
</evidence>
<feature type="transmembrane region" description="Helical" evidence="7">
    <location>
        <begin position="864"/>
        <end position="881"/>
    </location>
</feature>
<dbReference type="Gene3D" id="3.30.70.1440">
    <property type="entry name" value="Multidrug efflux transporter AcrB pore domain"/>
    <property type="match status" value="1"/>
</dbReference>
<keyword evidence="9" id="KW-1185">Reference proteome</keyword>
<gene>
    <name evidence="8" type="ORF">OIN59_15775</name>
</gene>
<evidence type="ECO:0000256" key="6">
    <source>
        <dbReference type="ARBA" id="ARBA00023136"/>
    </source>
</evidence>
<dbReference type="PANTHER" id="PTHR32063:SF34">
    <property type="entry name" value="MULTIDRUG RESISTANCE PROTEIN MDTC"/>
    <property type="match status" value="1"/>
</dbReference>
<keyword evidence="3" id="KW-0997">Cell inner membrane</keyword>
<dbReference type="Gene3D" id="3.30.2090.10">
    <property type="entry name" value="Multidrug efflux transporter AcrB TolC docking domain, DN and DC subdomains"/>
    <property type="match status" value="2"/>
</dbReference>
<feature type="transmembrane region" description="Helical" evidence="7">
    <location>
        <begin position="337"/>
        <end position="353"/>
    </location>
</feature>
<evidence type="ECO:0000313" key="8">
    <source>
        <dbReference type="EMBL" id="MDD2178898.1"/>
    </source>
</evidence>
<feature type="transmembrane region" description="Helical" evidence="7">
    <location>
        <begin position="431"/>
        <end position="451"/>
    </location>
</feature>
<feature type="transmembrane region" description="Helical" evidence="7">
    <location>
        <begin position="998"/>
        <end position="1024"/>
    </location>
</feature>
<feature type="transmembrane region" description="Helical" evidence="7">
    <location>
        <begin position="360"/>
        <end position="381"/>
    </location>
</feature>
<dbReference type="Proteomes" id="UP001148932">
    <property type="component" value="Unassembled WGS sequence"/>
</dbReference>
<feature type="transmembrane region" description="Helical" evidence="7">
    <location>
        <begin position="969"/>
        <end position="986"/>
    </location>
</feature>
<evidence type="ECO:0000256" key="3">
    <source>
        <dbReference type="ARBA" id="ARBA00022519"/>
    </source>
</evidence>
<comment type="caution">
    <text evidence="8">The sequence shown here is derived from an EMBL/GenBank/DDBJ whole genome shotgun (WGS) entry which is preliminary data.</text>
</comment>
<dbReference type="Gene3D" id="3.30.70.1430">
    <property type="entry name" value="Multidrug efflux transporter AcrB pore domain"/>
    <property type="match status" value="2"/>
</dbReference>
<name>A0ABT5S196_9BURK</name>
<feature type="transmembrane region" description="Helical" evidence="7">
    <location>
        <begin position="12"/>
        <end position="32"/>
    </location>
</feature>
<feature type="transmembrane region" description="Helical" evidence="7">
    <location>
        <begin position="914"/>
        <end position="935"/>
    </location>
</feature>
<keyword evidence="5 7" id="KW-1133">Transmembrane helix</keyword>
<keyword evidence="1" id="KW-0813">Transport</keyword>
<protein>
    <submittedName>
        <fullName evidence="8">Efflux RND transporter permease subunit</fullName>
    </submittedName>
</protein>
<dbReference type="RefSeq" id="WP_274111970.1">
    <property type="nucleotide sequence ID" value="NZ_JAPCKI010000008.1"/>
</dbReference>
<dbReference type="SUPFAM" id="SSF82714">
    <property type="entry name" value="Multidrug efflux transporter AcrB TolC docking domain, DN and DC subdomains"/>
    <property type="match status" value="2"/>
</dbReference>
<evidence type="ECO:0000256" key="2">
    <source>
        <dbReference type="ARBA" id="ARBA00022475"/>
    </source>
</evidence>
<evidence type="ECO:0000256" key="1">
    <source>
        <dbReference type="ARBA" id="ARBA00022448"/>
    </source>
</evidence>
<dbReference type="SUPFAM" id="SSF82693">
    <property type="entry name" value="Multidrug efflux transporter AcrB pore domain, PN1, PN2, PC1 and PC2 subdomains"/>
    <property type="match status" value="4"/>
</dbReference>
<dbReference type="PRINTS" id="PR00702">
    <property type="entry name" value="ACRIFLAVINRP"/>
</dbReference>
<evidence type="ECO:0000256" key="5">
    <source>
        <dbReference type="ARBA" id="ARBA00022989"/>
    </source>
</evidence>
<dbReference type="PANTHER" id="PTHR32063">
    <property type="match status" value="1"/>
</dbReference>
<dbReference type="SUPFAM" id="SSF82866">
    <property type="entry name" value="Multidrug efflux transporter AcrB transmembrane domain"/>
    <property type="match status" value="2"/>
</dbReference>
<dbReference type="Pfam" id="PF00873">
    <property type="entry name" value="ACR_tran"/>
    <property type="match status" value="1"/>
</dbReference>
<dbReference type="InterPro" id="IPR027463">
    <property type="entry name" value="AcrB_DN_DC_subdom"/>
</dbReference>
<feature type="transmembrane region" description="Helical" evidence="7">
    <location>
        <begin position="539"/>
        <end position="558"/>
    </location>
</feature>
<proteinExistence type="predicted"/>
<evidence type="ECO:0000313" key="9">
    <source>
        <dbReference type="Proteomes" id="UP001148932"/>
    </source>
</evidence>
<keyword evidence="6 7" id="KW-0472">Membrane</keyword>
<feature type="transmembrane region" description="Helical" evidence="7">
    <location>
        <begin position="888"/>
        <end position="908"/>
    </location>
</feature>
<organism evidence="8 9">
    <name type="scientific">Acidovorax benzenivorans</name>
    <dbReference type="NCBI Taxonomy" id="2987520"/>
    <lineage>
        <taxon>Bacteria</taxon>
        <taxon>Pseudomonadati</taxon>
        <taxon>Pseudomonadota</taxon>
        <taxon>Betaproteobacteria</taxon>
        <taxon>Burkholderiales</taxon>
        <taxon>Comamonadaceae</taxon>
        <taxon>Acidovorax</taxon>
    </lineage>
</organism>
<dbReference type="EMBL" id="JAPCKI010000008">
    <property type="protein sequence ID" value="MDD2178898.1"/>
    <property type="molecule type" value="Genomic_DNA"/>
</dbReference>
<dbReference type="InterPro" id="IPR001036">
    <property type="entry name" value="Acrflvin-R"/>
</dbReference>
<keyword evidence="2" id="KW-1003">Cell membrane</keyword>
<dbReference type="Gene3D" id="3.30.70.1320">
    <property type="entry name" value="Multidrug efflux transporter AcrB pore domain like"/>
    <property type="match status" value="1"/>
</dbReference>
<feature type="transmembrane region" description="Helical" evidence="7">
    <location>
        <begin position="463"/>
        <end position="490"/>
    </location>
</feature>